<feature type="region of interest" description="Disordered" evidence="1">
    <location>
        <begin position="516"/>
        <end position="536"/>
    </location>
</feature>
<feature type="region of interest" description="Disordered" evidence="1">
    <location>
        <begin position="146"/>
        <end position="167"/>
    </location>
</feature>
<evidence type="ECO:0000313" key="3">
    <source>
        <dbReference type="Proteomes" id="UP000433876"/>
    </source>
</evidence>
<feature type="compositionally biased region" description="Low complexity" evidence="1">
    <location>
        <begin position="321"/>
        <end position="332"/>
    </location>
</feature>
<feature type="region of interest" description="Disordered" evidence="1">
    <location>
        <begin position="49"/>
        <end position="80"/>
    </location>
</feature>
<evidence type="ECO:0000313" key="2">
    <source>
        <dbReference type="EMBL" id="KAA8630030.1"/>
    </source>
</evidence>
<evidence type="ECO:0000256" key="1">
    <source>
        <dbReference type="SAM" id="MobiDB-lite"/>
    </source>
</evidence>
<feature type="compositionally biased region" description="Low complexity" evidence="1">
    <location>
        <begin position="340"/>
        <end position="349"/>
    </location>
</feature>
<dbReference type="SUPFAM" id="SSF53448">
    <property type="entry name" value="Nucleotide-diphospho-sugar transferases"/>
    <property type="match status" value="1"/>
</dbReference>
<dbReference type="VEuPathDB" id="FungiDB:SMAC_08197"/>
<dbReference type="EMBL" id="NMPR01000117">
    <property type="protein sequence ID" value="KAA8630030.1"/>
    <property type="molecule type" value="Genomic_DNA"/>
</dbReference>
<dbReference type="Proteomes" id="UP000433876">
    <property type="component" value="Unassembled WGS sequence"/>
</dbReference>
<gene>
    <name evidence="2" type="ORF">SMACR_08197</name>
</gene>
<sequence>MSRAVINLAKLSHLSTRTRYRLLFTCFLLTTAHLLFSASLIRWSANLSKPPAHADPRSTSKTSSNVSSKGHLPPYGAQDADRPVVPQAKLLKDFFRWNEADIAFLSPPVFLPPTPPSPPITDPFPLLSSNLPPRNLRKLLQPPEINRPSHFRHLRPSHSSQVELTQQPSRSYFSRFGSKSFGRRPDPSPYPPYHSKLNPTGMAPLLIGLTRNWPLLLQCVSSYIAAGWPAEEIFVVENTGTMDANERELLTLQNPFFMNRTQLEMLGVKVVSTPTLLTFSQLQNFFAWTALQRGWTEYFWAHQDLMVFSYEHRHPSYSPAAAAARAKAQSKSNKSKAKANAKTSSTSSKTVEDDEPEEYRSLYANALHVLQKYRDPSHPKWAHHFFSYDHLTLVHRDAILSVGGWDTQIPFYGTDCDMYTRLMWAGYAQNESTTPSTRVGHILDVSAVLEDIGALFRIPGIKASFPGDPHPHARNQNVKVKPGSAAAATAKTEAETYANLLSTARRMQRAKYALGNGHEGRNKSWQTKQQGGQGEPFYRDAEGFEAGVEMWIEAGRAVFSEKWGHRGCDIARKWATGKNKGNGNGLKDAWKVERDWDGDKEGGGGIGGGW</sequence>
<feature type="compositionally biased region" description="Polar residues" evidence="1">
    <location>
        <begin position="157"/>
        <end position="167"/>
    </location>
</feature>
<proteinExistence type="predicted"/>
<dbReference type="InterPro" id="IPR029044">
    <property type="entry name" value="Nucleotide-diphossugar_trans"/>
</dbReference>
<dbReference type="AlphaFoldDB" id="A0A8S8ZLL3"/>
<accession>A0A8S8ZLL3</accession>
<name>A0A8S8ZLL3_SORMA</name>
<protein>
    <submittedName>
        <fullName evidence="2">Uncharacterized protein</fullName>
    </submittedName>
</protein>
<feature type="compositionally biased region" description="Low complexity" evidence="1">
    <location>
        <begin position="59"/>
        <end position="69"/>
    </location>
</feature>
<organism evidence="2 3">
    <name type="scientific">Sordaria macrospora</name>
    <dbReference type="NCBI Taxonomy" id="5147"/>
    <lineage>
        <taxon>Eukaryota</taxon>
        <taxon>Fungi</taxon>
        <taxon>Dikarya</taxon>
        <taxon>Ascomycota</taxon>
        <taxon>Pezizomycotina</taxon>
        <taxon>Sordariomycetes</taxon>
        <taxon>Sordariomycetidae</taxon>
        <taxon>Sordariales</taxon>
        <taxon>Sordariaceae</taxon>
        <taxon>Sordaria</taxon>
    </lineage>
</organism>
<comment type="caution">
    <text evidence="2">The sequence shown here is derived from an EMBL/GenBank/DDBJ whole genome shotgun (WGS) entry which is preliminary data.</text>
</comment>
<feature type="region of interest" description="Disordered" evidence="1">
    <location>
        <begin position="321"/>
        <end position="354"/>
    </location>
</feature>
<reference evidence="2 3" key="1">
    <citation type="submission" date="2017-07" db="EMBL/GenBank/DDBJ databases">
        <title>Genome sequence of the Sordaria macrospora wild type strain R19027.</title>
        <authorList>
            <person name="Nowrousian M."/>
            <person name="Teichert I."/>
            <person name="Kueck U."/>
        </authorList>
    </citation>
    <scope>NUCLEOTIDE SEQUENCE [LARGE SCALE GENOMIC DNA]</scope>
    <source>
        <strain evidence="2 3">R19027</strain>
        <tissue evidence="2">Mycelium</tissue>
    </source>
</reference>